<feature type="coiled-coil region" evidence="1">
    <location>
        <begin position="134"/>
        <end position="161"/>
    </location>
</feature>
<evidence type="ECO:0000256" key="3">
    <source>
        <dbReference type="SAM" id="Phobius"/>
    </source>
</evidence>
<accession>A0A545U0Q1</accession>
<feature type="compositionally biased region" description="Acidic residues" evidence="2">
    <location>
        <begin position="243"/>
        <end position="294"/>
    </location>
</feature>
<dbReference type="Proteomes" id="UP000315439">
    <property type="component" value="Unassembled WGS sequence"/>
</dbReference>
<dbReference type="EMBL" id="VIKS01000015">
    <property type="protein sequence ID" value="TQV82983.1"/>
    <property type="molecule type" value="Genomic_DNA"/>
</dbReference>
<dbReference type="RefSeq" id="WP_142934777.1">
    <property type="nucleotide sequence ID" value="NZ_ML660171.1"/>
</dbReference>
<reference evidence="4 5" key="1">
    <citation type="submission" date="2019-07" db="EMBL/GenBank/DDBJ databases">
        <title>Draft genome for Aliikangiella sp. M105.</title>
        <authorList>
            <person name="Wang G."/>
        </authorList>
    </citation>
    <scope>NUCLEOTIDE SEQUENCE [LARGE SCALE GENOMIC DNA]</scope>
    <source>
        <strain evidence="4 5">M105</strain>
    </source>
</reference>
<feature type="compositionally biased region" description="Acidic residues" evidence="2">
    <location>
        <begin position="305"/>
        <end position="318"/>
    </location>
</feature>
<feature type="region of interest" description="Disordered" evidence="2">
    <location>
        <begin position="230"/>
        <end position="327"/>
    </location>
</feature>
<gene>
    <name evidence="4" type="ORF">FLL46_24750</name>
</gene>
<comment type="caution">
    <text evidence="4">The sequence shown here is derived from an EMBL/GenBank/DDBJ whole genome shotgun (WGS) entry which is preliminary data.</text>
</comment>
<keyword evidence="3" id="KW-0472">Membrane</keyword>
<keyword evidence="3" id="KW-0812">Transmembrane</keyword>
<feature type="transmembrane region" description="Helical" evidence="3">
    <location>
        <begin position="6"/>
        <end position="30"/>
    </location>
</feature>
<evidence type="ECO:0000256" key="1">
    <source>
        <dbReference type="SAM" id="Coils"/>
    </source>
</evidence>
<name>A0A545U0Q1_9GAMM</name>
<dbReference type="OrthoDB" id="7067694at2"/>
<sequence length="327" mass="36590">MNNDFVSWLIVIEVALPLFILCLLLIWVLVSGRKKYKEAARRLILKIKNNEDSQKQELMNFLTGKLSIDDAKAKKLSKKIINERKFLFRNLISSLLDKNTEALSGLEDDLTRITSHYHQLEVVAQVAEEPEDEETEKGEDIDELKQEIKSLKHEVHVTLTTLNNIFGEFSSMFGEEVPETEMSVDQIITAMESFSGKTGNTDAASEQEVDIEVEDTLEDEPDAFAEEDLGADEALKEAAPEETAGEDVGWEEIDDPEEGVADVSAEETTSDETPEEEEESLDFSLDSELDDIDSALDGLELGATAEDDEPTWDDAFEESGDKKSDEN</sequence>
<evidence type="ECO:0000256" key="2">
    <source>
        <dbReference type="SAM" id="MobiDB-lite"/>
    </source>
</evidence>
<proteinExistence type="predicted"/>
<keyword evidence="1" id="KW-0175">Coiled coil</keyword>
<evidence type="ECO:0000313" key="4">
    <source>
        <dbReference type="EMBL" id="TQV82983.1"/>
    </source>
</evidence>
<protein>
    <submittedName>
        <fullName evidence="4">Uncharacterized protein</fullName>
    </submittedName>
</protein>
<organism evidence="4 5">
    <name type="scientific">Aliikangiella coralliicola</name>
    <dbReference type="NCBI Taxonomy" id="2592383"/>
    <lineage>
        <taxon>Bacteria</taxon>
        <taxon>Pseudomonadati</taxon>
        <taxon>Pseudomonadota</taxon>
        <taxon>Gammaproteobacteria</taxon>
        <taxon>Oceanospirillales</taxon>
        <taxon>Pleioneaceae</taxon>
        <taxon>Aliikangiella</taxon>
    </lineage>
</organism>
<keyword evidence="3" id="KW-1133">Transmembrane helix</keyword>
<keyword evidence="5" id="KW-1185">Reference proteome</keyword>
<dbReference type="AlphaFoldDB" id="A0A545U0Q1"/>
<evidence type="ECO:0000313" key="5">
    <source>
        <dbReference type="Proteomes" id="UP000315439"/>
    </source>
</evidence>